<comment type="similarity">
    <text evidence="9">Belongs to the tryptophan 2,3-dioxygenase family.</text>
</comment>
<sequence>MKCMNKVFDNEKHIHTDFKQDMTYSSYLSLDTLLNSHHPLSDHHDEMLFITVHHVSEIWMKQLLHELKAAIDNLERNEFRIAFKNLARISNIQEQIINVWDVLSTLTPSEYLQFRDKLGHSSGFQSYQNRLIEFYLGYKTDYILKIYAHDESIYQQLKAAYDSPSLYDVAIKKLHEQGFNISESVLNRPVQQAYSKHDDVKAAWKHIYEHHEAYFELYELAEELMDIEDRFQQWRFRHMKTVERIIGFKMGTGGSNGVNYLKKVLDQYFFPELWELRTEL</sequence>
<comment type="subunit">
    <text evidence="1 9">Homotetramer.</text>
</comment>
<evidence type="ECO:0000256" key="1">
    <source>
        <dbReference type="ARBA" id="ARBA00011881"/>
    </source>
</evidence>
<gene>
    <name evidence="9 10" type="primary">kynA</name>
    <name evidence="10" type="ORF">GTN30_08005</name>
</gene>
<feature type="binding site" evidence="9">
    <location>
        <begin position="49"/>
        <end position="53"/>
    </location>
    <ligand>
        <name>substrate</name>
    </ligand>
</feature>
<evidence type="ECO:0000256" key="3">
    <source>
        <dbReference type="ARBA" id="ARBA00022723"/>
    </source>
</evidence>
<dbReference type="InterPro" id="IPR017485">
    <property type="entry name" value="Trp_2-3-dOase_bac"/>
</dbReference>
<dbReference type="SUPFAM" id="SSF140959">
    <property type="entry name" value="Indolic compounds 2,3-dioxygenase-like"/>
    <property type="match status" value="1"/>
</dbReference>
<accession>A0AAE6X2N3</accession>
<keyword evidence="3 9" id="KW-0479">Metal-binding</keyword>
<evidence type="ECO:0000313" key="10">
    <source>
        <dbReference type="EMBL" id="QIH78617.1"/>
    </source>
</evidence>
<evidence type="ECO:0000256" key="9">
    <source>
        <dbReference type="HAMAP-Rule" id="MF_01972"/>
    </source>
</evidence>
<protein>
    <recommendedName>
        <fullName evidence="9">Tryptophan 2,3-dioxygenase</fullName>
        <shortName evidence="9">TDO</shortName>
        <ecNumber evidence="9">1.13.11.11</ecNumber>
    </recommendedName>
    <alternativeName>
        <fullName evidence="9">Tryptamin 2,3-dioxygenase</fullName>
    </alternativeName>
    <alternativeName>
        <fullName evidence="9">Tryptophan oxygenase</fullName>
        <shortName evidence="9">TO</shortName>
        <shortName evidence="9">TRPO</shortName>
    </alternativeName>
    <alternativeName>
        <fullName evidence="9">Tryptophan pyrrolase</fullName>
    </alternativeName>
    <alternativeName>
        <fullName evidence="9">Tryptophanase</fullName>
    </alternativeName>
</protein>
<evidence type="ECO:0000256" key="8">
    <source>
        <dbReference type="ARBA" id="ARBA00050412"/>
    </source>
</evidence>
<dbReference type="GO" id="GO:0020037">
    <property type="term" value="F:heme binding"/>
    <property type="evidence" value="ECO:0007669"/>
    <property type="project" value="UniProtKB-UniRule"/>
</dbReference>
<comment type="pathway">
    <text evidence="9">Amino-acid degradation; L-tryptophan degradation via kynurenine pathway; L-kynurenine from L-tryptophan: step 1/2.</text>
</comment>
<dbReference type="RefSeq" id="WP_138071517.1">
    <property type="nucleotide sequence ID" value="NZ_CP035309.1"/>
</dbReference>
<keyword evidence="7 9" id="KW-0823">Tryptophan catabolism</keyword>
<dbReference type="FunFam" id="1.20.58.480:FF:000001">
    <property type="entry name" value="Tryptophan 2,3-dioxygenase"/>
    <property type="match status" value="1"/>
</dbReference>
<comment type="function">
    <text evidence="9">Heme-dependent dioxygenase that catalyzes the oxidative cleavage of the L-tryptophan (L-Trp) pyrrole ring and converts L-tryptophan to N-formyl-L-kynurenine. Catalyzes the oxidative cleavage of the indole moiety.</text>
</comment>
<dbReference type="Gene3D" id="1.20.58.480">
    <property type="match status" value="1"/>
</dbReference>
<feature type="binding site" evidence="9">
    <location>
        <position position="252"/>
    </location>
    <ligand>
        <name>substrate</name>
    </ligand>
</feature>
<keyword evidence="6 9" id="KW-0408">Iron</keyword>
<dbReference type="GO" id="GO:0019442">
    <property type="term" value="P:L-tryptophan catabolic process to acetyl-CoA"/>
    <property type="evidence" value="ECO:0007669"/>
    <property type="project" value="TreeGrafter"/>
</dbReference>
<reference evidence="10" key="1">
    <citation type="journal article" date="2020" name="Antimicrob. Agents Chemother.">
        <title>The novel macrolide resistance genes mef(D), msr(F) and msr(H) are present on resistance islands in Macrococcus canis, Macrococcus caseolyticus and Staphylococcus aureus.</title>
        <authorList>
            <person name="Schwendener S."/>
            <person name="Dona V."/>
            <person name="Perreten V."/>
        </authorList>
    </citation>
    <scope>NUCLEOTIDE SEQUENCE</scope>
    <source>
        <strain evidence="10">Epi0076A</strain>
    </source>
</reference>
<dbReference type="EC" id="1.13.11.11" evidence="9"/>
<feature type="binding site" description="axial binding residue" evidence="9">
    <location>
        <position position="238"/>
    </location>
    <ligand>
        <name>heme</name>
        <dbReference type="ChEBI" id="CHEBI:30413"/>
    </ligand>
    <ligandPart>
        <name>Fe</name>
        <dbReference type="ChEBI" id="CHEBI:18248"/>
    </ligandPart>
</feature>
<dbReference type="AlphaFoldDB" id="A0AAE6X2N3"/>
<dbReference type="EMBL" id="CP047363">
    <property type="protein sequence ID" value="QIH78617.1"/>
    <property type="molecule type" value="Genomic_DNA"/>
</dbReference>
<keyword evidence="5 9" id="KW-0560">Oxidoreductase</keyword>
<feature type="binding site" evidence="9">
    <location>
        <position position="111"/>
    </location>
    <ligand>
        <name>substrate</name>
    </ligand>
</feature>
<evidence type="ECO:0000313" key="11">
    <source>
        <dbReference type="Proteomes" id="UP000501122"/>
    </source>
</evidence>
<organism evidence="10 11">
    <name type="scientific">Macrococcoides canis</name>
    <dbReference type="NCBI Taxonomy" id="1855823"/>
    <lineage>
        <taxon>Bacteria</taxon>
        <taxon>Bacillati</taxon>
        <taxon>Bacillota</taxon>
        <taxon>Bacilli</taxon>
        <taxon>Bacillales</taxon>
        <taxon>Staphylococcaceae</taxon>
        <taxon>Macrococcoides</taxon>
    </lineage>
</organism>
<dbReference type="Proteomes" id="UP000501122">
    <property type="component" value="Chromosome"/>
</dbReference>
<evidence type="ECO:0000256" key="4">
    <source>
        <dbReference type="ARBA" id="ARBA00022964"/>
    </source>
</evidence>
<evidence type="ECO:0000256" key="6">
    <source>
        <dbReference type="ARBA" id="ARBA00023004"/>
    </source>
</evidence>
<dbReference type="NCBIfam" id="TIGR03036">
    <property type="entry name" value="trp_2_3_diox"/>
    <property type="match status" value="1"/>
</dbReference>
<name>A0AAE6X2N3_9STAP</name>
<dbReference type="GO" id="GO:0019441">
    <property type="term" value="P:L-tryptophan catabolic process to kynurenine"/>
    <property type="evidence" value="ECO:0007669"/>
    <property type="project" value="UniProtKB-UniRule"/>
</dbReference>
<evidence type="ECO:0000256" key="2">
    <source>
        <dbReference type="ARBA" id="ARBA00022617"/>
    </source>
</evidence>
<comment type="cofactor">
    <cofactor evidence="9">
        <name>heme</name>
        <dbReference type="ChEBI" id="CHEBI:30413"/>
    </cofactor>
    <text evidence="9">Binds 1 heme group per subunit.</text>
</comment>
<keyword evidence="4 9" id="KW-0223">Dioxygenase</keyword>
<dbReference type="GO" id="GO:0004833">
    <property type="term" value="F:L-tryptophan 2,3-dioxygenase activity"/>
    <property type="evidence" value="ECO:0007669"/>
    <property type="project" value="UniProtKB-UniRule"/>
</dbReference>
<dbReference type="PANTHER" id="PTHR10138">
    <property type="entry name" value="TRYPTOPHAN 2,3-DIOXYGENASE"/>
    <property type="match status" value="1"/>
</dbReference>
<comment type="catalytic activity">
    <reaction evidence="8 9">
        <text>L-tryptophan + O2 = N-formyl-L-kynurenine</text>
        <dbReference type="Rhea" id="RHEA:24536"/>
        <dbReference type="ChEBI" id="CHEBI:15379"/>
        <dbReference type="ChEBI" id="CHEBI:57912"/>
        <dbReference type="ChEBI" id="CHEBI:58629"/>
        <dbReference type="EC" id="1.13.11.11"/>
    </reaction>
</comment>
<keyword evidence="2 9" id="KW-0349">Heme</keyword>
<dbReference type="InterPro" id="IPR004981">
    <property type="entry name" value="Trp_2_3_dOase"/>
</dbReference>
<dbReference type="HAMAP" id="MF_01972">
    <property type="entry name" value="T23O"/>
    <property type="match status" value="1"/>
</dbReference>
<dbReference type="InterPro" id="IPR037217">
    <property type="entry name" value="Trp/Indoleamine_2_3_dOase-like"/>
</dbReference>
<dbReference type="Pfam" id="PF03301">
    <property type="entry name" value="Trp_dioxygenase"/>
    <property type="match status" value="2"/>
</dbReference>
<dbReference type="GO" id="GO:0046872">
    <property type="term" value="F:metal ion binding"/>
    <property type="evidence" value="ECO:0007669"/>
    <property type="project" value="UniProtKB-KW"/>
</dbReference>
<feature type="binding site" evidence="9">
    <location>
        <position position="115"/>
    </location>
    <ligand>
        <name>substrate</name>
    </ligand>
</feature>
<evidence type="ECO:0000256" key="5">
    <source>
        <dbReference type="ARBA" id="ARBA00023002"/>
    </source>
</evidence>
<evidence type="ECO:0000256" key="7">
    <source>
        <dbReference type="ARBA" id="ARBA00023079"/>
    </source>
</evidence>
<proteinExistence type="inferred from homology"/>
<dbReference type="PANTHER" id="PTHR10138:SF0">
    <property type="entry name" value="TRYPTOPHAN 2,3-DIOXYGENASE"/>
    <property type="match status" value="1"/>
</dbReference>